<protein>
    <submittedName>
        <fullName evidence="1">Uncharacterized protein</fullName>
    </submittedName>
</protein>
<reference evidence="1 2" key="1">
    <citation type="submission" date="2016-08" db="EMBL/GenBank/DDBJ databases">
        <authorList>
            <person name="Seilhamer J.J."/>
        </authorList>
    </citation>
    <scope>NUCLEOTIDE SEQUENCE [LARGE SCALE GENOMIC DNA]</scope>
    <source>
        <strain evidence="1">M3/6</strain>
    </source>
</reference>
<accession>A0A1R3T7I0</accession>
<dbReference type="Proteomes" id="UP000187464">
    <property type="component" value="Chromosome I"/>
</dbReference>
<dbReference type="KEGG" id="psac:PSM36_3253"/>
<gene>
    <name evidence="1" type="ORF">PSM36_3253</name>
</gene>
<keyword evidence="2" id="KW-1185">Reference proteome</keyword>
<proteinExistence type="predicted"/>
<evidence type="ECO:0000313" key="2">
    <source>
        <dbReference type="Proteomes" id="UP000187464"/>
    </source>
</evidence>
<dbReference type="AlphaFoldDB" id="A0A1R3T7I0"/>
<organism evidence="1 2">
    <name type="scientific">Proteiniphilum saccharofermentans</name>
    <dbReference type="NCBI Taxonomy" id="1642647"/>
    <lineage>
        <taxon>Bacteria</taxon>
        <taxon>Pseudomonadati</taxon>
        <taxon>Bacteroidota</taxon>
        <taxon>Bacteroidia</taxon>
        <taxon>Bacteroidales</taxon>
        <taxon>Dysgonomonadaceae</taxon>
        <taxon>Proteiniphilum</taxon>
    </lineage>
</organism>
<sequence>MGRYLSTWVVKCLGVTGGIGESSWLGNGMIGGEELKIERGIEGKLILILNFLDIKSQI</sequence>
<name>A0A1R3T7I0_9BACT</name>
<evidence type="ECO:0000313" key="1">
    <source>
        <dbReference type="EMBL" id="SCD22039.1"/>
    </source>
</evidence>
<dbReference type="STRING" id="1642647.PSM36_3253"/>
<dbReference type="EMBL" id="LT605205">
    <property type="protein sequence ID" value="SCD22039.1"/>
    <property type="molecule type" value="Genomic_DNA"/>
</dbReference>
<dbReference type="RefSeq" id="WP_161947586.1">
    <property type="nucleotide sequence ID" value="NZ_LT605205.1"/>
</dbReference>